<protein>
    <recommendedName>
        <fullName evidence="1">AAA ATPase AAA+ lid domain-containing protein</fullName>
    </recommendedName>
</protein>
<evidence type="ECO:0000259" key="1">
    <source>
        <dbReference type="Pfam" id="PF17862"/>
    </source>
</evidence>
<dbReference type="InterPro" id="IPR041569">
    <property type="entry name" value="AAA_lid_3"/>
</dbReference>
<dbReference type="Proteomes" id="UP000681720">
    <property type="component" value="Unassembled WGS sequence"/>
</dbReference>
<name>A0A8S2V347_9BILA</name>
<reference evidence="2" key="1">
    <citation type="submission" date="2021-02" db="EMBL/GenBank/DDBJ databases">
        <authorList>
            <person name="Nowell W R."/>
        </authorList>
    </citation>
    <scope>NUCLEOTIDE SEQUENCE</scope>
</reference>
<dbReference type="PANTHER" id="PTHR23074">
    <property type="entry name" value="AAA DOMAIN-CONTAINING"/>
    <property type="match status" value="1"/>
</dbReference>
<dbReference type="InterPro" id="IPR050304">
    <property type="entry name" value="MT-severing_AAA_ATPase"/>
</dbReference>
<evidence type="ECO:0000313" key="2">
    <source>
        <dbReference type="EMBL" id="CAF4350835.1"/>
    </source>
</evidence>
<dbReference type="GO" id="GO:0016887">
    <property type="term" value="F:ATP hydrolysis activity"/>
    <property type="evidence" value="ECO:0007669"/>
    <property type="project" value="TreeGrafter"/>
</dbReference>
<dbReference type="Gene3D" id="1.10.8.60">
    <property type="match status" value="1"/>
</dbReference>
<organism evidence="2 4">
    <name type="scientific">Rotaria magnacalcarata</name>
    <dbReference type="NCBI Taxonomy" id="392030"/>
    <lineage>
        <taxon>Eukaryota</taxon>
        <taxon>Metazoa</taxon>
        <taxon>Spiralia</taxon>
        <taxon>Gnathifera</taxon>
        <taxon>Rotifera</taxon>
        <taxon>Eurotatoria</taxon>
        <taxon>Bdelloidea</taxon>
        <taxon>Philodinida</taxon>
        <taxon>Philodinidae</taxon>
        <taxon>Rotaria</taxon>
    </lineage>
</organism>
<dbReference type="AlphaFoldDB" id="A0A8S2V347"/>
<dbReference type="InterPro" id="IPR027417">
    <property type="entry name" value="P-loop_NTPase"/>
</dbReference>
<comment type="caution">
    <text evidence="2">The sequence shown here is derived from an EMBL/GenBank/DDBJ whole genome shotgun (WGS) entry which is preliminary data.</text>
</comment>
<feature type="domain" description="AAA ATPase AAA+ lid" evidence="1">
    <location>
        <begin position="20"/>
        <end position="63"/>
    </location>
</feature>
<dbReference type="GO" id="GO:0051013">
    <property type="term" value="P:microtubule severing"/>
    <property type="evidence" value="ECO:0007669"/>
    <property type="project" value="TreeGrafter"/>
</dbReference>
<accession>A0A8S2V347</accession>
<dbReference type="EMBL" id="CAJOBH010045285">
    <property type="protein sequence ID" value="CAF4350835.1"/>
    <property type="molecule type" value="Genomic_DNA"/>
</dbReference>
<dbReference type="Proteomes" id="UP000681967">
    <property type="component" value="Unassembled WGS sequence"/>
</dbReference>
<sequence length="66" mass="7425">METRQQLLEINLKEVQLHGDVDLNGIAQKLDGYSGSDITSVCRDAAMMQMRRATENLSMTQIQEQA</sequence>
<dbReference type="GO" id="GO:0015630">
    <property type="term" value="C:microtubule cytoskeleton"/>
    <property type="evidence" value="ECO:0007669"/>
    <property type="project" value="TreeGrafter"/>
</dbReference>
<proteinExistence type="predicted"/>
<dbReference type="SUPFAM" id="SSF52540">
    <property type="entry name" value="P-loop containing nucleoside triphosphate hydrolases"/>
    <property type="match status" value="1"/>
</dbReference>
<gene>
    <name evidence="2" type="ORF">BYL167_LOCUS29495</name>
    <name evidence="3" type="ORF">GIL414_LOCUS33670</name>
</gene>
<dbReference type="EMBL" id="CAJOBJ010075382">
    <property type="protein sequence ID" value="CAF4477912.1"/>
    <property type="molecule type" value="Genomic_DNA"/>
</dbReference>
<feature type="non-terminal residue" evidence="2">
    <location>
        <position position="66"/>
    </location>
</feature>
<dbReference type="PANTHER" id="PTHR23074:SF19">
    <property type="entry name" value="KATANIN P60 ATPASE-CONTAINING SUBUNIT A1"/>
    <property type="match status" value="1"/>
</dbReference>
<evidence type="ECO:0000313" key="3">
    <source>
        <dbReference type="EMBL" id="CAF4477912.1"/>
    </source>
</evidence>
<evidence type="ECO:0000313" key="4">
    <source>
        <dbReference type="Proteomes" id="UP000681967"/>
    </source>
</evidence>
<dbReference type="Pfam" id="PF17862">
    <property type="entry name" value="AAA_lid_3"/>
    <property type="match status" value="1"/>
</dbReference>